<evidence type="ECO:0000313" key="4">
    <source>
        <dbReference type="EMBL" id="PLM66152.1"/>
    </source>
</evidence>
<keyword evidence="1" id="KW-0229">DNA integration</keyword>
<organism evidence="4 5">
    <name type="scientific">Klebsiella michiganensis</name>
    <dbReference type="NCBI Taxonomy" id="1134687"/>
    <lineage>
        <taxon>Bacteria</taxon>
        <taxon>Pseudomonadati</taxon>
        <taxon>Pseudomonadota</taxon>
        <taxon>Gammaproteobacteria</taxon>
        <taxon>Enterobacterales</taxon>
        <taxon>Enterobacteriaceae</taxon>
        <taxon>Klebsiella/Raoultella group</taxon>
        <taxon>Klebsiella</taxon>
    </lineage>
</organism>
<keyword evidence="3" id="KW-0233">DNA recombination</keyword>
<keyword evidence="2" id="KW-0238">DNA-binding</keyword>
<reference evidence="4 5" key="2">
    <citation type="submission" date="2018-01" db="EMBL/GenBank/DDBJ databases">
        <title>Genomic study of Klebsiella pneumoniae.</title>
        <authorList>
            <person name="Yang Y."/>
            <person name="Bicalho R."/>
        </authorList>
    </citation>
    <scope>NUCLEOTIDE SEQUENCE [LARGE SCALE GENOMIC DNA]</scope>
    <source>
        <strain evidence="4 5">A2</strain>
    </source>
</reference>
<evidence type="ECO:0000256" key="2">
    <source>
        <dbReference type="ARBA" id="ARBA00023125"/>
    </source>
</evidence>
<evidence type="ECO:0000256" key="3">
    <source>
        <dbReference type="ARBA" id="ARBA00023172"/>
    </source>
</evidence>
<dbReference type="Proteomes" id="UP000234661">
    <property type="component" value="Unassembled WGS sequence"/>
</dbReference>
<sequence>MTVKLLDGGRYKVDIRPRGATGRRIQRIFNKKADAVAFEKYVISNMHDKDWLDKPTDHRRLSELLARWWELEGRSHKYGEKRKRELKRVINDMDDPRLSKVNKGFIVEYRSQRLYEGVKASTVNRDLTSLRGLFRVLIEADDLHAENPLKGIPALKEEKPEMSYLTTQEIEALLSVVAGDARRLTVLCLSTGGRWGESLNMLAQNMMHGKVTFTKTKNGKARTVPVAPEVMEYVKTKSTGRLFNVDYVEYRKTLKALKPDLPRGQATHVLRHTFAAHFMINGGNILTLNKILGHAKIEQTMAYAHFAPDHLDDAMRRNPLSNNIHILSSQPVNDG</sequence>
<dbReference type="CDD" id="cd00796">
    <property type="entry name" value="INT_Rci_Hp1_C"/>
    <property type="match status" value="1"/>
</dbReference>
<dbReference type="Pfam" id="PF00589">
    <property type="entry name" value="Phage_integrase"/>
    <property type="match status" value="1"/>
</dbReference>
<dbReference type="Gene3D" id="1.10.150.130">
    <property type="match status" value="1"/>
</dbReference>
<dbReference type="GO" id="GO:0003677">
    <property type="term" value="F:DNA binding"/>
    <property type="evidence" value="ECO:0007669"/>
    <property type="project" value="UniProtKB-UniRule"/>
</dbReference>
<comment type="caution">
    <text evidence="4">The sequence shown here is derived from an EMBL/GenBank/DDBJ whole genome shotgun (WGS) entry which is preliminary data.</text>
</comment>
<dbReference type="Gene3D" id="1.10.443.10">
    <property type="entry name" value="Intergrase catalytic core"/>
    <property type="match status" value="1"/>
</dbReference>
<dbReference type="InterPro" id="IPR002104">
    <property type="entry name" value="Integrase_catalytic"/>
</dbReference>
<dbReference type="PROSITE" id="PS51898">
    <property type="entry name" value="TYR_RECOMBINASE"/>
    <property type="match status" value="1"/>
</dbReference>
<dbReference type="GO" id="GO:0006310">
    <property type="term" value="P:DNA recombination"/>
    <property type="evidence" value="ECO:0007669"/>
    <property type="project" value="UniProtKB-KW"/>
</dbReference>
<proteinExistence type="predicted"/>
<dbReference type="SUPFAM" id="SSF56349">
    <property type="entry name" value="DNA breaking-rejoining enzymes"/>
    <property type="match status" value="1"/>
</dbReference>
<evidence type="ECO:0000256" key="1">
    <source>
        <dbReference type="ARBA" id="ARBA00022908"/>
    </source>
</evidence>
<reference evidence="4 5" key="1">
    <citation type="submission" date="2017-11" db="EMBL/GenBank/DDBJ databases">
        <authorList>
            <person name="Han C.G."/>
        </authorList>
    </citation>
    <scope>NUCLEOTIDE SEQUENCE [LARGE SCALE GENOMIC DNA]</scope>
    <source>
        <strain evidence="4 5">A2</strain>
    </source>
</reference>
<dbReference type="PANTHER" id="PTHR30349:SF93">
    <property type="entry name" value="FELS-2 PROPHAGE PROTEIN"/>
    <property type="match status" value="1"/>
</dbReference>
<dbReference type="AlphaFoldDB" id="A0A2J4ZT24"/>
<dbReference type="InterPro" id="IPR050090">
    <property type="entry name" value="Tyrosine_recombinase_XerCD"/>
</dbReference>
<dbReference type="EMBL" id="PIET01000189">
    <property type="protein sequence ID" value="PLM66152.1"/>
    <property type="molecule type" value="Genomic_DNA"/>
</dbReference>
<dbReference type="InterPro" id="IPR057084">
    <property type="entry name" value="Int_N"/>
</dbReference>
<gene>
    <name evidence="4" type="ORF">CWM85_09355</name>
</gene>
<dbReference type="InterPro" id="IPR013762">
    <property type="entry name" value="Integrase-like_cat_sf"/>
</dbReference>
<dbReference type="PROSITE" id="PS51900">
    <property type="entry name" value="CB"/>
    <property type="match status" value="1"/>
</dbReference>
<name>A0A2J4ZT24_9ENTR</name>
<dbReference type="PANTHER" id="PTHR30349">
    <property type="entry name" value="PHAGE INTEGRASE-RELATED"/>
    <property type="match status" value="1"/>
</dbReference>
<protein>
    <submittedName>
        <fullName evidence="4">Integrase</fullName>
    </submittedName>
</protein>
<dbReference type="Pfam" id="PF24624">
    <property type="entry name" value="Int_N"/>
    <property type="match status" value="1"/>
</dbReference>
<accession>A0A2J4ZT24</accession>
<dbReference type="InterPro" id="IPR011010">
    <property type="entry name" value="DNA_brk_join_enz"/>
</dbReference>
<dbReference type="RefSeq" id="WP_086074259.1">
    <property type="nucleotide sequence ID" value="NZ_CABGYI010000008.1"/>
</dbReference>
<dbReference type="InterPro" id="IPR010998">
    <property type="entry name" value="Integrase_recombinase_N"/>
</dbReference>
<dbReference type="InterPro" id="IPR044068">
    <property type="entry name" value="CB"/>
</dbReference>
<evidence type="ECO:0000313" key="5">
    <source>
        <dbReference type="Proteomes" id="UP000234661"/>
    </source>
</evidence>
<dbReference type="GO" id="GO:0015074">
    <property type="term" value="P:DNA integration"/>
    <property type="evidence" value="ECO:0007669"/>
    <property type="project" value="UniProtKB-KW"/>
</dbReference>